<keyword evidence="2" id="KW-0732">Signal</keyword>
<keyword evidence="1" id="KW-0812">Transmembrane</keyword>
<reference evidence="3 4" key="1">
    <citation type="submission" date="2019-06" db="EMBL/GenBank/DDBJ databases">
        <title>Psychrobacillus vulpis sp. nov., a new species isolated from feces of a red fox that inhabits in The Tablas de Daimiel Natural Park, Albacete, Spain.</title>
        <authorList>
            <person name="Rodriguez M."/>
            <person name="Reina J.C."/>
            <person name="Bejar V."/>
            <person name="Llamas I."/>
        </authorList>
    </citation>
    <scope>NUCLEOTIDE SEQUENCE [LARGE SCALE GENOMIC DNA]</scope>
    <source>
        <strain evidence="3 4">Z8</strain>
    </source>
</reference>
<dbReference type="Proteomes" id="UP000316626">
    <property type="component" value="Unassembled WGS sequence"/>
</dbReference>
<accession>A0A544TVR1</accession>
<gene>
    <name evidence="3" type="ORF">FG384_00865</name>
</gene>
<feature type="signal peptide" evidence="2">
    <location>
        <begin position="1"/>
        <end position="28"/>
    </location>
</feature>
<sequence>MIQRVKQLLYLFICLSFLFMVFPNTAKACSCVESPSPEKALLQTEVVFRGKVMEIQESQEDNGYVTKGVLFEVLESWKGIDQSQVIIRTGSGGGDCGYPFVENAEYIVYANNSEMYGERTLTVITCSRTTEVSTGNAEEDLASLGEGVLPTVQVNLKMEQPAVQENLLEESRNVLDMKWVSIITVIIVIIVAVLIRRNRTP</sequence>
<dbReference type="SUPFAM" id="SSF50242">
    <property type="entry name" value="TIMP-like"/>
    <property type="match status" value="1"/>
</dbReference>
<name>A0A544TVR1_9BACI</name>
<evidence type="ECO:0000256" key="1">
    <source>
        <dbReference type="SAM" id="Phobius"/>
    </source>
</evidence>
<evidence type="ECO:0000313" key="3">
    <source>
        <dbReference type="EMBL" id="TQR21538.1"/>
    </source>
</evidence>
<feature type="transmembrane region" description="Helical" evidence="1">
    <location>
        <begin position="177"/>
        <end position="195"/>
    </location>
</feature>
<dbReference type="EMBL" id="VDGI01000001">
    <property type="protein sequence ID" value="TQR21538.1"/>
    <property type="molecule type" value="Genomic_DNA"/>
</dbReference>
<evidence type="ECO:0000313" key="4">
    <source>
        <dbReference type="Proteomes" id="UP000316626"/>
    </source>
</evidence>
<organism evidence="3 4">
    <name type="scientific">Psychrobacillus vulpis</name>
    <dbReference type="NCBI Taxonomy" id="2325572"/>
    <lineage>
        <taxon>Bacteria</taxon>
        <taxon>Bacillati</taxon>
        <taxon>Bacillota</taxon>
        <taxon>Bacilli</taxon>
        <taxon>Bacillales</taxon>
        <taxon>Bacillaceae</taxon>
        <taxon>Psychrobacillus</taxon>
    </lineage>
</organism>
<keyword evidence="4" id="KW-1185">Reference proteome</keyword>
<dbReference type="OrthoDB" id="8221747at2"/>
<keyword evidence="1" id="KW-1133">Transmembrane helix</keyword>
<dbReference type="AlphaFoldDB" id="A0A544TVR1"/>
<keyword evidence="1" id="KW-0472">Membrane</keyword>
<proteinExistence type="predicted"/>
<evidence type="ECO:0000256" key="2">
    <source>
        <dbReference type="SAM" id="SignalP"/>
    </source>
</evidence>
<comment type="caution">
    <text evidence="3">The sequence shown here is derived from an EMBL/GenBank/DDBJ whole genome shotgun (WGS) entry which is preliminary data.</text>
</comment>
<feature type="chain" id="PRO_5022124726" description="Tissue inhibitor of metalloproteinase" evidence="2">
    <location>
        <begin position="29"/>
        <end position="201"/>
    </location>
</feature>
<dbReference type="InterPro" id="IPR008993">
    <property type="entry name" value="TIMP-like_OB-fold"/>
</dbReference>
<protein>
    <recommendedName>
        <fullName evidence="5">Tissue inhibitor of metalloproteinase</fullName>
    </recommendedName>
</protein>
<dbReference type="RefSeq" id="WP_142640666.1">
    <property type="nucleotide sequence ID" value="NZ_VDGI01000001.1"/>
</dbReference>
<evidence type="ECO:0008006" key="5">
    <source>
        <dbReference type="Google" id="ProtNLM"/>
    </source>
</evidence>
<dbReference type="Gene3D" id="2.40.50.120">
    <property type="match status" value="1"/>
</dbReference>